<dbReference type="AlphaFoldDB" id="A0AAU7AQM7"/>
<dbReference type="GO" id="GO:0016791">
    <property type="term" value="F:phosphatase activity"/>
    <property type="evidence" value="ECO:0007669"/>
    <property type="project" value="TreeGrafter"/>
</dbReference>
<evidence type="ECO:0000313" key="1">
    <source>
        <dbReference type="EMBL" id="XAY03800.1"/>
    </source>
</evidence>
<dbReference type="EC" id="3.1.3.3" evidence="1"/>
<dbReference type="RefSeq" id="WP_354700352.1">
    <property type="nucleotide sequence ID" value="NZ_CP114014.1"/>
</dbReference>
<dbReference type="CDD" id="cd07067">
    <property type="entry name" value="HP_PGM_like"/>
    <property type="match status" value="1"/>
</dbReference>
<dbReference type="EMBL" id="CP114014">
    <property type="protein sequence ID" value="XAY03800.1"/>
    <property type="molecule type" value="Genomic_DNA"/>
</dbReference>
<dbReference type="PANTHER" id="PTHR48100">
    <property type="entry name" value="BROAD-SPECIFICITY PHOSPHATASE YOR283W-RELATED"/>
    <property type="match status" value="1"/>
</dbReference>
<organism evidence="1">
    <name type="scientific">Paraconexibacter sp. AEG42_29</name>
    <dbReference type="NCBI Taxonomy" id="2997339"/>
    <lineage>
        <taxon>Bacteria</taxon>
        <taxon>Bacillati</taxon>
        <taxon>Actinomycetota</taxon>
        <taxon>Thermoleophilia</taxon>
        <taxon>Solirubrobacterales</taxon>
        <taxon>Paraconexibacteraceae</taxon>
        <taxon>Paraconexibacter</taxon>
    </lineage>
</organism>
<dbReference type="InterPro" id="IPR029033">
    <property type="entry name" value="His_PPase_superfam"/>
</dbReference>
<dbReference type="InterPro" id="IPR013078">
    <property type="entry name" value="His_Pase_superF_clade-1"/>
</dbReference>
<proteinExistence type="predicted"/>
<name>A0AAU7AQM7_9ACTN</name>
<dbReference type="SUPFAM" id="SSF53254">
    <property type="entry name" value="Phosphoglycerate mutase-like"/>
    <property type="match status" value="1"/>
</dbReference>
<dbReference type="InterPro" id="IPR050275">
    <property type="entry name" value="PGM_Phosphatase"/>
</dbReference>
<keyword evidence="1" id="KW-0378">Hydrolase</keyword>
<gene>
    <name evidence="1" type="primary">pspB</name>
    <name evidence="1" type="ORF">DSM112329_00622</name>
</gene>
<dbReference type="Pfam" id="PF00300">
    <property type="entry name" value="His_Phos_1"/>
    <property type="match status" value="1"/>
</dbReference>
<dbReference type="Gene3D" id="3.40.50.1240">
    <property type="entry name" value="Phosphoglycerate mutase-like"/>
    <property type="match status" value="1"/>
</dbReference>
<accession>A0AAU7AQM7</accession>
<protein>
    <submittedName>
        <fullName evidence="1">Phosphoserine phosphatase 2</fullName>
        <ecNumber evidence="1">3.1.3.3</ecNumber>
    </submittedName>
</protein>
<dbReference type="KEGG" id="parq:DSM112329_00622"/>
<sequence>MRRLLLVRHAATPATRTLTFPADEALDARGLTDAAALARALPADPGEVLCSPAGRCRQTVTAAGLATPVVDARLAEGDFGTWAGRTLEEIHADDLAAATAWMTDPDAAPHGGESLTTFSARVGEWLDEQGQLDGRAVAVTHGGVIKAAIVRALGAPVMSFWRVDVAPLSITTLHAHQGRWTVVRTNALTATKRVGAPAAAAQAPGLALGSAGVRPADQGVDR</sequence>
<dbReference type="SMART" id="SM00855">
    <property type="entry name" value="PGAM"/>
    <property type="match status" value="1"/>
</dbReference>
<reference evidence="1" key="1">
    <citation type="submission" date="2022-12" db="EMBL/GenBank/DDBJ databases">
        <title>Paraconexibacter alkalitolerans sp. nov. and Baekduia alba sp. nov., isolated from soil and emended description of the genera Paraconexibacter (Chun et al., 2020) and Baekduia (An et al., 2020).</title>
        <authorList>
            <person name="Vieira S."/>
            <person name="Huber K.J."/>
            <person name="Geppert A."/>
            <person name="Wolf J."/>
            <person name="Neumann-Schaal M."/>
            <person name="Muesken M."/>
            <person name="Overmann J."/>
        </authorList>
    </citation>
    <scope>NUCLEOTIDE SEQUENCE</scope>
    <source>
        <strain evidence="1">AEG42_29</strain>
    </source>
</reference>